<evidence type="ECO:0000313" key="7">
    <source>
        <dbReference type="WBParaSite" id="PDA_v2.g18214.t1"/>
    </source>
</evidence>
<evidence type="ECO:0000313" key="6">
    <source>
        <dbReference type="Proteomes" id="UP000887578"/>
    </source>
</evidence>
<dbReference type="Proteomes" id="UP000887578">
    <property type="component" value="Unplaced"/>
</dbReference>
<dbReference type="Gene3D" id="3.90.1440.10">
    <property type="entry name" value="SecA, preprotein cross-linking domain"/>
    <property type="match status" value="1"/>
</dbReference>
<evidence type="ECO:0000256" key="3">
    <source>
        <dbReference type="ARBA" id="ARBA00023010"/>
    </source>
</evidence>
<dbReference type="GO" id="GO:0006605">
    <property type="term" value="P:protein targeting"/>
    <property type="evidence" value="ECO:0007669"/>
    <property type="project" value="InterPro"/>
</dbReference>
<evidence type="ECO:0000256" key="2">
    <source>
        <dbReference type="ARBA" id="ARBA00022927"/>
    </source>
</evidence>
<dbReference type="InterPro" id="IPR011115">
    <property type="entry name" value="SecA_DEAD"/>
</dbReference>
<dbReference type="PROSITE" id="PS51194">
    <property type="entry name" value="HELICASE_CTER"/>
    <property type="match status" value="1"/>
</dbReference>
<feature type="domain" description="SecA family profile" evidence="5">
    <location>
        <begin position="97"/>
        <end position="878"/>
    </location>
</feature>
<reference evidence="7" key="1">
    <citation type="submission" date="2022-11" db="UniProtKB">
        <authorList>
            <consortium name="WormBaseParasite"/>
        </authorList>
    </citation>
    <scope>IDENTIFICATION</scope>
</reference>
<dbReference type="InterPro" id="IPR000185">
    <property type="entry name" value="SecA"/>
</dbReference>
<organism evidence="6 7">
    <name type="scientific">Panagrolaimus davidi</name>
    <dbReference type="NCBI Taxonomy" id="227884"/>
    <lineage>
        <taxon>Eukaryota</taxon>
        <taxon>Metazoa</taxon>
        <taxon>Ecdysozoa</taxon>
        <taxon>Nematoda</taxon>
        <taxon>Chromadorea</taxon>
        <taxon>Rhabditida</taxon>
        <taxon>Tylenchina</taxon>
        <taxon>Panagrolaimomorpha</taxon>
        <taxon>Panagrolaimoidea</taxon>
        <taxon>Panagrolaimidae</taxon>
        <taxon>Panagrolaimus</taxon>
    </lineage>
</organism>
<keyword evidence="3" id="KW-0811">Translocation</keyword>
<evidence type="ECO:0000256" key="1">
    <source>
        <dbReference type="ARBA" id="ARBA00022490"/>
    </source>
</evidence>
<dbReference type="PROSITE" id="PS51196">
    <property type="entry name" value="SECA_MOTOR_DEAD"/>
    <property type="match status" value="1"/>
</dbReference>
<keyword evidence="1" id="KW-0963">Cytoplasm</keyword>
<keyword evidence="2" id="KW-0813">Transport</keyword>
<dbReference type="InterPro" id="IPR001650">
    <property type="entry name" value="Helicase_C-like"/>
</dbReference>
<keyword evidence="6" id="KW-1185">Reference proteome</keyword>
<dbReference type="Gene3D" id="3.40.50.300">
    <property type="entry name" value="P-loop containing nucleotide triphosphate hydrolases"/>
    <property type="match status" value="2"/>
</dbReference>
<feature type="domain" description="Helicase C-terminal" evidence="4">
    <location>
        <begin position="712"/>
        <end position="906"/>
    </location>
</feature>
<evidence type="ECO:0000259" key="5">
    <source>
        <dbReference type="PROSITE" id="PS51196"/>
    </source>
</evidence>
<dbReference type="SMART" id="SM00957">
    <property type="entry name" value="SecA_DEAD"/>
    <property type="match status" value="1"/>
</dbReference>
<dbReference type="GO" id="GO:0006886">
    <property type="term" value="P:intracellular protein transport"/>
    <property type="evidence" value="ECO:0007669"/>
    <property type="project" value="InterPro"/>
</dbReference>
<evidence type="ECO:0000259" key="4">
    <source>
        <dbReference type="PROSITE" id="PS51194"/>
    </source>
</evidence>
<sequence length="1839" mass="211820">MDISDQKWNRLNDKSKNLIKFWCNTLINRFGLEYIQHVKNEIVEFIGYKKDIIGRFIHRLCEDHTFSIESPQALKNLFEAVLECLDFKNINASSPRYKFAKKLLNDDKSVAREFEDVRQLCEKLNRNGYTELLEDVLQKLSNDLKENVTARIALSFQFVEEKLDLNLDINLEDCQRKFENDLSECSNEIDEDLYYLQVVDAVIDKICQFRLRHTQKIAVLCALKHYNFNGILQQISTGEGKTLIIAVIGIISVLKGRTVNIVTSSSVLARRDVSNFYCSRLYKGFGLKVDHICYDSARFRKRIYSKYHIVYGDLTSYQRDFLMDNFYSTNVSSSRKFDIMIVDEVDSLFLDNGLNTLYLSHNIAGFEMLYPLIVHLWDAVMNQIKRNGKCKSEKFYQSLCKQLFPIIPWNEILERYSKCEIEIFKSVLIENSVIDEKSNILVKKRQYLLKKFEKIRKNFEKMFDQVSFTVKKSHRDGETTVNLNAALISSINNASLNEGEMHIIMLKENGILDENNKLVLTTAEIVEEKLKKIKERFYTLLNQEFLLKYDEIMETISVDIPRHLRSYVTAHLKEFIENAEIAYNMEEDVEYQIDMRFTEGSQKIVEPKIIITDRDTGVDLPSTQWHKGLHQFLQLKHGLRLTPLSTKAVFISNISYLKKFKCIYGLSGTLGSDTEKQQLQEFYNLQSTVLPSSMVKQFYEEQSIITATKKQHYQEIFNAIKEKMAEGRSVLIIADSSKEVSQITKKVKQLAKLSISDEEIHPYENAVVYKHDSDKFHYSDGNHKLDKKMIIFATNLAGRGTDILLTDELKDRGGLHVIISFLPRNIRIEEQAFGRAARCGERGTAQVIICDTSIADPSSANIVELKGSRDAVEEKRIRKIRENYESKLKVEEDCFQEFNVKLKSLKEENDISGKNKSIIMKNILDNWALFLDQSEYEINGKENRIRAVKDFCEKLRIDDNDPLLPQNMLLLAITKITEARYSEALKSLKKIGESFPEYLPETQYYSFYIAIKDPRLQDFEEGKRQLYDARTGFSERQEVFSNHNDIVERHKIVEENSRLERDIFLQQQKESTFLIKRVIDSIDILFGQILQPDSFANNKTCTEASMHLFELLSDKIYFKQKPPICGLQLKQHIDDNDLTNYCKFNGLNFDAVKTNFMNLKMSDSISIKDLQNALNTATWECLWKEMIDRKVIKQKLTFGLAFKILQNNLSRQKSLIELLRFIPNFIEPDEMFTSELIYNGILESTNVSFNNLTKLEEAASLMDTIQNRAVSVSTCLKKTQAFIDDNFGKENAKLFSFLKEETVTDIMKSHASIDQKYNTVNVTLDRIKQRNSQENNHLMITHGLMYFISCSDTKWSYATLAKCTAVTAAGITQLAFGGYFAALSSVEKTKIAEVLVLEGISDITYGIKGFYQGRCPSYAEHKIKSVGFSTAVSTAKMSTDLIKSASIFKNIITSSRVQKITKALPIISAFSAFDINKWAPENYQNETYFVVDDIIENFKTLLHATFKENNNDIRNLLIKGIQVIGAENLINKEGIFKTYIQPPLFDVCFFMASHLRKMIVENKEITTKTALKSAVLDIITSSDSSMFLGKLSKNMQSIIDYCKKDLCGKLNESIGIEIANSSMIEKQVDAFINQWKGEIEEKATTFLNNHLNNPLSLDENDTDMYQKQLYFIASNAYFNLKKHVSVKALDEDLMEDEEDEETEDDASKTVSKLNEFKINYYAKMDELQKRARNPLIYASALNQSSNVGYYGSEALSRLFKSKLGLAINVTNNIDNENGENNILIRFNCADETENETLFDQLNQKIPELKTHFPNSLEFVPALAGEVSQILEILHDLHIK</sequence>
<dbReference type="PANTHER" id="PTHR30612:SF0">
    <property type="entry name" value="CHLOROPLAST PROTEIN-TRANSPORTING ATPASE"/>
    <property type="match status" value="1"/>
</dbReference>
<dbReference type="InterPro" id="IPR027417">
    <property type="entry name" value="P-loop_NTPase"/>
</dbReference>
<protein>
    <submittedName>
        <fullName evidence="7">Chloroplast protein-transporting ATPase</fullName>
    </submittedName>
</protein>
<dbReference type="WBParaSite" id="PDA_v2.g18214.t1">
    <property type="protein sequence ID" value="PDA_v2.g18214.t1"/>
    <property type="gene ID" value="PDA_v2.g18214"/>
</dbReference>
<dbReference type="InterPro" id="IPR014018">
    <property type="entry name" value="SecA_motor_DEAD"/>
</dbReference>
<dbReference type="PANTHER" id="PTHR30612">
    <property type="entry name" value="SECA INNER MEMBRANE COMPONENT OF SEC PROTEIN SECRETION SYSTEM"/>
    <property type="match status" value="1"/>
</dbReference>
<dbReference type="SUPFAM" id="SSF52540">
    <property type="entry name" value="P-loop containing nucleoside triphosphate hydrolases"/>
    <property type="match status" value="2"/>
</dbReference>
<dbReference type="GO" id="GO:0017038">
    <property type="term" value="P:protein import"/>
    <property type="evidence" value="ECO:0007669"/>
    <property type="project" value="InterPro"/>
</dbReference>
<keyword evidence="2" id="KW-0653">Protein transport</keyword>
<proteinExistence type="predicted"/>
<dbReference type="GO" id="GO:0016020">
    <property type="term" value="C:membrane"/>
    <property type="evidence" value="ECO:0007669"/>
    <property type="project" value="InterPro"/>
</dbReference>
<dbReference type="GO" id="GO:0005524">
    <property type="term" value="F:ATP binding"/>
    <property type="evidence" value="ECO:0007669"/>
    <property type="project" value="InterPro"/>
</dbReference>
<accession>A0A914PJU6</accession>
<name>A0A914PJU6_9BILA</name>
<dbReference type="Pfam" id="PF07517">
    <property type="entry name" value="SecA_DEAD"/>
    <property type="match status" value="1"/>
</dbReference>